<dbReference type="PROSITE" id="PS51795">
    <property type="entry name" value="ZF_FLZ"/>
    <property type="match status" value="1"/>
</dbReference>
<feature type="zinc finger region" description="FLZ-type" evidence="4">
    <location>
        <begin position="90"/>
        <end position="134"/>
    </location>
</feature>
<name>A0A2P5CPY4_PARAD</name>
<comment type="similarity">
    <text evidence="1">Belongs to the FLZ family.</text>
</comment>
<dbReference type="Proteomes" id="UP000237105">
    <property type="component" value="Unassembled WGS sequence"/>
</dbReference>
<evidence type="ECO:0000256" key="5">
    <source>
        <dbReference type="SAM" id="MobiDB-lite"/>
    </source>
</evidence>
<evidence type="ECO:0000259" key="6">
    <source>
        <dbReference type="PROSITE" id="PS51795"/>
    </source>
</evidence>
<evidence type="ECO:0000313" key="8">
    <source>
        <dbReference type="Proteomes" id="UP000237105"/>
    </source>
</evidence>
<keyword evidence="2" id="KW-0479">Metal-binding</keyword>
<evidence type="ECO:0000313" key="7">
    <source>
        <dbReference type="EMBL" id="PON63119.1"/>
    </source>
</evidence>
<dbReference type="InterPro" id="IPR007650">
    <property type="entry name" value="Zf-FLZ_dom"/>
</dbReference>
<keyword evidence="8" id="KW-1185">Reference proteome</keyword>
<feature type="compositionally biased region" description="Basic and acidic residues" evidence="5">
    <location>
        <begin position="37"/>
        <end position="47"/>
    </location>
</feature>
<gene>
    <name evidence="7" type="ORF">PanWU01x14_133910</name>
</gene>
<evidence type="ECO:0000256" key="4">
    <source>
        <dbReference type="PROSITE-ProRule" id="PRU01131"/>
    </source>
</evidence>
<organism evidence="7 8">
    <name type="scientific">Parasponia andersonii</name>
    <name type="common">Sponia andersonii</name>
    <dbReference type="NCBI Taxonomy" id="3476"/>
    <lineage>
        <taxon>Eukaryota</taxon>
        <taxon>Viridiplantae</taxon>
        <taxon>Streptophyta</taxon>
        <taxon>Embryophyta</taxon>
        <taxon>Tracheophyta</taxon>
        <taxon>Spermatophyta</taxon>
        <taxon>Magnoliopsida</taxon>
        <taxon>eudicotyledons</taxon>
        <taxon>Gunneridae</taxon>
        <taxon>Pentapetalae</taxon>
        <taxon>rosids</taxon>
        <taxon>fabids</taxon>
        <taxon>Rosales</taxon>
        <taxon>Cannabaceae</taxon>
        <taxon>Parasponia</taxon>
    </lineage>
</organism>
<dbReference type="PANTHER" id="PTHR47847:SF2">
    <property type="entry name" value="FCS-LIKE ZINC FINGER 17-RELATED"/>
    <property type="match status" value="1"/>
</dbReference>
<dbReference type="GO" id="GO:0008270">
    <property type="term" value="F:zinc ion binding"/>
    <property type="evidence" value="ECO:0007669"/>
    <property type="project" value="UniProtKB-KW"/>
</dbReference>
<dbReference type="EMBL" id="JXTB01000107">
    <property type="protein sequence ID" value="PON63119.1"/>
    <property type="molecule type" value="Genomic_DNA"/>
</dbReference>
<sequence>MLLKFRNPFKVEDQKENHHHHHDHHHKKMNRSSILGKETKCGSHERSNSNPVGLRILVEISTQGESNYVLKSAPRISTQPTRSSAQLDNCFLKTCNLCNKGLSLDKEVYMYRGDQGFCSIECRDRQIYLDEIKDLEASTKKMIASYRNSCINDNPSRHEPRRHKPISYNNPRRNHPLVIS</sequence>
<dbReference type="AlphaFoldDB" id="A0A2P5CPY4"/>
<evidence type="ECO:0000256" key="2">
    <source>
        <dbReference type="ARBA" id="ARBA00022723"/>
    </source>
</evidence>
<dbReference type="Pfam" id="PF04570">
    <property type="entry name" value="zf-FLZ"/>
    <property type="match status" value="1"/>
</dbReference>
<evidence type="ECO:0000256" key="3">
    <source>
        <dbReference type="ARBA" id="ARBA00022771"/>
    </source>
</evidence>
<comment type="caution">
    <text evidence="7">The sequence shown here is derived from an EMBL/GenBank/DDBJ whole genome shotgun (WGS) entry which is preliminary data.</text>
</comment>
<keyword evidence="3" id="KW-0863">Zinc-finger</keyword>
<feature type="compositionally biased region" description="Basic residues" evidence="5">
    <location>
        <begin position="17"/>
        <end position="30"/>
    </location>
</feature>
<feature type="domain" description="FLZ-type" evidence="6">
    <location>
        <begin position="90"/>
        <end position="134"/>
    </location>
</feature>
<evidence type="ECO:0000256" key="1">
    <source>
        <dbReference type="ARBA" id="ARBA00009374"/>
    </source>
</evidence>
<dbReference type="InterPro" id="IPR044181">
    <property type="entry name" value="FLZ17/18"/>
</dbReference>
<dbReference type="PANTHER" id="PTHR47847">
    <property type="entry name" value="FCS-LIKE ZINC FINGER 17"/>
    <property type="match status" value="1"/>
</dbReference>
<dbReference type="OrthoDB" id="1927223at2759"/>
<protein>
    <submittedName>
        <fullName evidence="7">Zf-FLZ domain containing protein</fullName>
    </submittedName>
</protein>
<feature type="region of interest" description="Disordered" evidence="5">
    <location>
        <begin position="149"/>
        <end position="180"/>
    </location>
</feature>
<keyword evidence="3" id="KW-0862">Zinc</keyword>
<feature type="region of interest" description="Disordered" evidence="5">
    <location>
        <begin position="1"/>
        <end position="48"/>
    </location>
</feature>
<reference evidence="8" key="1">
    <citation type="submission" date="2016-06" db="EMBL/GenBank/DDBJ databases">
        <title>Parallel loss of symbiosis genes in relatives of nitrogen-fixing non-legume Parasponia.</title>
        <authorList>
            <person name="Van Velzen R."/>
            <person name="Holmer R."/>
            <person name="Bu F."/>
            <person name="Rutten L."/>
            <person name="Van Zeijl A."/>
            <person name="Liu W."/>
            <person name="Santuari L."/>
            <person name="Cao Q."/>
            <person name="Sharma T."/>
            <person name="Shen D."/>
            <person name="Roswanjaya Y."/>
            <person name="Wardhani T."/>
            <person name="Kalhor M.S."/>
            <person name="Jansen J."/>
            <person name="Van den Hoogen J."/>
            <person name="Gungor B."/>
            <person name="Hartog M."/>
            <person name="Hontelez J."/>
            <person name="Verver J."/>
            <person name="Yang W.-C."/>
            <person name="Schijlen E."/>
            <person name="Repin R."/>
            <person name="Schilthuizen M."/>
            <person name="Schranz E."/>
            <person name="Heidstra R."/>
            <person name="Miyata K."/>
            <person name="Fedorova E."/>
            <person name="Kohlen W."/>
            <person name="Bisseling T."/>
            <person name="Smit S."/>
            <person name="Geurts R."/>
        </authorList>
    </citation>
    <scope>NUCLEOTIDE SEQUENCE [LARGE SCALE GENOMIC DNA]</scope>
    <source>
        <strain evidence="8">cv. WU1-14</strain>
    </source>
</reference>
<dbReference type="STRING" id="3476.A0A2P5CPY4"/>
<accession>A0A2P5CPY4</accession>
<proteinExistence type="inferred from homology"/>